<sequence length="161" mass="18105">MLKSSVRRSPTWFRAPTEGGPESACIGEAGNIDTHTYANAGVTCAPFHCHGVSIFFQMNDRLSNSERSIRVRHPGAYVILFPRNLEQVIRVYLASAPAIIFQIAEGNIISMFGITHSNNTRFDQERTSECRCFLSLWNSSFRWFDKPFDTVSTSPIPITTL</sequence>
<dbReference type="GeneID" id="63844019"/>
<dbReference type="Proteomes" id="UP000800039">
    <property type="component" value="Unassembled WGS sequence"/>
</dbReference>
<comment type="caution">
    <text evidence="1">The sequence shown here is derived from an EMBL/GenBank/DDBJ whole genome shotgun (WGS) entry which is preliminary data.</text>
</comment>
<gene>
    <name evidence="1" type="ORF">K460DRAFT_144243</name>
</gene>
<proteinExistence type="predicted"/>
<dbReference type="RefSeq" id="XP_040785936.1">
    <property type="nucleotide sequence ID" value="XM_040926767.1"/>
</dbReference>
<reference evidence="1" key="1">
    <citation type="submission" date="2020-01" db="EMBL/GenBank/DDBJ databases">
        <authorList>
            <consortium name="DOE Joint Genome Institute"/>
            <person name="Haridas S."/>
            <person name="Albert R."/>
            <person name="Binder M."/>
            <person name="Bloem J."/>
            <person name="Labutti K."/>
            <person name="Salamov A."/>
            <person name="Andreopoulos B."/>
            <person name="Baker S.E."/>
            <person name="Barry K."/>
            <person name="Bills G."/>
            <person name="Bluhm B.H."/>
            <person name="Cannon C."/>
            <person name="Castanera R."/>
            <person name="Culley D.E."/>
            <person name="Daum C."/>
            <person name="Ezra D."/>
            <person name="Gonzalez J.B."/>
            <person name="Henrissat B."/>
            <person name="Kuo A."/>
            <person name="Liang C."/>
            <person name="Lipzen A."/>
            <person name="Lutzoni F."/>
            <person name="Magnuson J."/>
            <person name="Mondo S."/>
            <person name="Nolan M."/>
            <person name="Ohm R."/>
            <person name="Pangilinan J."/>
            <person name="Park H.-J."/>
            <person name="Ramirez L."/>
            <person name="Alfaro M."/>
            <person name="Sun H."/>
            <person name="Tritt A."/>
            <person name="Yoshinaga Y."/>
            <person name="Zwiers L.-H."/>
            <person name="Turgeon B.G."/>
            <person name="Goodwin S.B."/>
            <person name="Spatafora J.W."/>
            <person name="Crous P.W."/>
            <person name="Grigoriev I.V."/>
        </authorList>
    </citation>
    <scope>NUCLEOTIDE SEQUENCE</scope>
    <source>
        <strain evidence="1">CBS 394.84</strain>
    </source>
</reference>
<name>A0A9P4GCI5_9PLEO</name>
<organism evidence="1 2">
    <name type="scientific">Cucurbitaria berberidis CBS 394.84</name>
    <dbReference type="NCBI Taxonomy" id="1168544"/>
    <lineage>
        <taxon>Eukaryota</taxon>
        <taxon>Fungi</taxon>
        <taxon>Dikarya</taxon>
        <taxon>Ascomycota</taxon>
        <taxon>Pezizomycotina</taxon>
        <taxon>Dothideomycetes</taxon>
        <taxon>Pleosporomycetidae</taxon>
        <taxon>Pleosporales</taxon>
        <taxon>Pleosporineae</taxon>
        <taxon>Cucurbitariaceae</taxon>
        <taxon>Cucurbitaria</taxon>
    </lineage>
</organism>
<keyword evidence="2" id="KW-1185">Reference proteome</keyword>
<dbReference type="EMBL" id="ML976617">
    <property type="protein sequence ID" value="KAF1843373.1"/>
    <property type="molecule type" value="Genomic_DNA"/>
</dbReference>
<protein>
    <submittedName>
        <fullName evidence="1">Uncharacterized protein</fullName>
    </submittedName>
</protein>
<evidence type="ECO:0000313" key="2">
    <source>
        <dbReference type="Proteomes" id="UP000800039"/>
    </source>
</evidence>
<dbReference type="AlphaFoldDB" id="A0A9P4GCI5"/>
<accession>A0A9P4GCI5</accession>
<evidence type="ECO:0000313" key="1">
    <source>
        <dbReference type="EMBL" id="KAF1843373.1"/>
    </source>
</evidence>